<dbReference type="AlphaFoldDB" id="A0A9P9J4H0"/>
<dbReference type="InterPro" id="IPR036188">
    <property type="entry name" value="FAD/NAD-bd_sf"/>
</dbReference>
<keyword evidence="5 7" id="KW-0503">Monooxygenase</keyword>
<dbReference type="SUPFAM" id="SSF54373">
    <property type="entry name" value="FAD-linked reductases, C-terminal domain"/>
    <property type="match status" value="1"/>
</dbReference>
<evidence type="ECO:0000256" key="1">
    <source>
        <dbReference type="ARBA" id="ARBA00007992"/>
    </source>
</evidence>
<dbReference type="EMBL" id="JAGMUV010000011">
    <property type="protein sequence ID" value="KAH7140884.1"/>
    <property type="molecule type" value="Genomic_DNA"/>
</dbReference>
<evidence type="ECO:0000259" key="6">
    <source>
        <dbReference type="Pfam" id="PF01494"/>
    </source>
</evidence>
<accession>A0A9P9J4H0</accession>
<dbReference type="GO" id="GO:0004497">
    <property type="term" value="F:monooxygenase activity"/>
    <property type="evidence" value="ECO:0007669"/>
    <property type="project" value="UniProtKB-KW"/>
</dbReference>
<dbReference type="InterPro" id="IPR050493">
    <property type="entry name" value="FAD-dep_Monooxygenase_BioMet"/>
</dbReference>
<dbReference type="OrthoDB" id="16820at2759"/>
<dbReference type="InterPro" id="IPR002938">
    <property type="entry name" value="FAD-bd"/>
</dbReference>
<evidence type="ECO:0000256" key="4">
    <source>
        <dbReference type="ARBA" id="ARBA00023002"/>
    </source>
</evidence>
<dbReference type="Gene3D" id="3.50.50.60">
    <property type="entry name" value="FAD/NAD(P)-binding domain"/>
    <property type="match status" value="1"/>
</dbReference>
<keyword evidence="8" id="KW-1185">Reference proteome</keyword>
<proteinExistence type="inferred from homology"/>
<dbReference type="PANTHER" id="PTHR13789:SF236">
    <property type="entry name" value="MONOOXYGENASE, PUTATIVE (AFU_ORTHOLOGUE AFUA_6G12060)-RELATED"/>
    <property type="match status" value="1"/>
</dbReference>
<dbReference type="Proteomes" id="UP000738349">
    <property type="component" value="Unassembled WGS sequence"/>
</dbReference>
<dbReference type="GO" id="GO:0071949">
    <property type="term" value="F:FAD binding"/>
    <property type="evidence" value="ECO:0007669"/>
    <property type="project" value="InterPro"/>
</dbReference>
<dbReference type="PANTHER" id="PTHR13789">
    <property type="entry name" value="MONOOXYGENASE"/>
    <property type="match status" value="1"/>
</dbReference>
<evidence type="ECO:0000313" key="8">
    <source>
        <dbReference type="Proteomes" id="UP000738349"/>
    </source>
</evidence>
<feature type="domain" description="FAD-binding" evidence="6">
    <location>
        <begin position="8"/>
        <end position="345"/>
    </location>
</feature>
<name>A0A9P9J4H0_9HYPO</name>
<reference evidence="7" key="1">
    <citation type="journal article" date="2021" name="Nat. Commun.">
        <title>Genetic determinants of endophytism in the Arabidopsis root mycobiome.</title>
        <authorList>
            <person name="Mesny F."/>
            <person name="Miyauchi S."/>
            <person name="Thiergart T."/>
            <person name="Pickel B."/>
            <person name="Atanasova L."/>
            <person name="Karlsson M."/>
            <person name="Huettel B."/>
            <person name="Barry K.W."/>
            <person name="Haridas S."/>
            <person name="Chen C."/>
            <person name="Bauer D."/>
            <person name="Andreopoulos W."/>
            <person name="Pangilinan J."/>
            <person name="LaButti K."/>
            <person name="Riley R."/>
            <person name="Lipzen A."/>
            <person name="Clum A."/>
            <person name="Drula E."/>
            <person name="Henrissat B."/>
            <person name="Kohler A."/>
            <person name="Grigoriev I.V."/>
            <person name="Martin F.M."/>
            <person name="Hacquard S."/>
        </authorList>
    </citation>
    <scope>NUCLEOTIDE SEQUENCE</scope>
    <source>
        <strain evidence="7">MPI-CAGE-AT-0147</strain>
    </source>
</reference>
<keyword evidence="4" id="KW-0560">Oxidoreductase</keyword>
<evidence type="ECO:0000256" key="3">
    <source>
        <dbReference type="ARBA" id="ARBA00022827"/>
    </source>
</evidence>
<sequence length="450" mass="50354">MSPITPQQIIVVGAGFGGLTAAIESRRRKCDVTLVEKYQNSSAYGDIIDFYANAGRIIAVWDDGKVADELLEICITEAKHMKILKANGDLLHLDPWYHDESHARLQFAGQRGKMWQVLHNYAVRLGVVMRFGLGVEDYYENDDGAGVILANGDRIEGDCVIAADGPKSKAREKVLNLRDEKTNSGFAIFRSYFPITEEVRNHPLLQEYLNKEEDVVKIWISKNSHMLAYSWNKGQQFAWVLTHPVSRLAPCPNTDKDDIAESWSFKAEKEDVRGFLQEYHPECHAIVDVTPPDNLIDYKLIWRDELKTWLSPKARIVLIGDAAHCHLPTSGQGGSQAMEDGAVAAVCLNLAKGDVPLALRVMERIRFNRSRVTHQAGSAIRELWHGDHWDVLDADPEKVSQARGDWVLDFDPVQDAEHHFNHVAQDVLSGKPGTIEELSVPAGGTYDALV</sequence>
<evidence type="ECO:0000256" key="5">
    <source>
        <dbReference type="ARBA" id="ARBA00023033"/>
    </source>
</evidence>
<gene>
    <name evidence="7" type="ORF">EDB81DRAFT_654863</name>
</gene>
<dbReference type="SUPFAM" id="SSF51905">
    <property type="entry name" value="FAD/NAD(P)-binding domain"/>
    <property type="match status" value="1"/>
</dbReference>
<keyword evidence="3" id="KW-0274">FAD</keyword>
<dbReference type="Pfam" id="PF01494">
    <property type="entry name" value="FAD_binding_3"/>
    <property type="match status" value="1"/>
</dbReference>
<comment type="similarity">
    <text evidence="1">Belongs to the paxM FAD-dependent monooxygenase family.</text>
</comment>
<dbReference type="PRINTS" id="PR00420">
    <property type="entry name" value="RNGMNOXGNASE"/>
</dbReference>
<evidence type="ECO:0000313" key="7">
    <source>
        <dbReference type="EMBL" id="KAH7140884.1"/>
    </source>
</evidence>
<protein>
    <submittedName>
        <fullName evidence="7">Monooxygenase</fullName>
    </submittedName>
</protein>
<organism evidence="7 8">
    <name type="scientific">Dactylonectria macrodidyma</name>
    <dbReference type="NCBI Taxonomy" id="307937"/>
    <lineage>
        <taxon>Eukaryota</taxon>
        <taxon>Fungi</taxon>
        <taxon>Dikarya</taxon>
        <taxon>Ascomycota</taxon>
        <taxon>Pezizomycotina</taxon>
        <taxon>Sordariomycetes</taxon>
        <taxon>Hypocreomycetidae</taxon>
        <taxon>Hypocreales</taxon>
        <taxon>Nectriaceae</taxon>
        <taxon>Dactylonectria</taxon>
    </lineage>
</organism>
<comment type="caution">
    <text evidence="7">The sequence shown here is derived from an EMBL/GenBank/DDBJ whole genome shotgun (WGS) entry which is preliminary data.</text>
</comment>
<keyword evidence="2" id="KW-0285">Flavoprotein</keyword>
<evidence type="ECO:0000256" key="2">
    <source>
        <dbReference type="ARBA" id="ARBA00022630"/>
    </source>
</evidence>